<evidence type="ECO:0000313" key="1">
    <source>
        <dbReference type="EMBL" id="EMP25755.1"/>
    </source>
</evidence>
<evidence type="ECO:0000313" key="2">
    <source>
        <dbReference type="Proteomes" id="UP000031443"/>
    </source>
</evidence>
<dbReference type="EMBL" id="KB586438">
    <property type="protein sequence ID" value="EMP25755.1"/>
    <property type="molecule type" value="Genomic_DNA"/>
</dbReference>
<protein>
    <submittedName>
        <fullName evidence="1">Uncharacterized protein</fullName>
    </submittedName>
</protein>
<proteinExistence type="predicted"/>
<organism evidence="1 2">
    <name type="scientific">Chelonia mydas</name>
    <name type="common">Green sea-turtle</name>
    <name type="synonym">Chelonia agassizi</name>
    <dbReference type="NCBI Taxonomy" id="8469"/>
    <lineage>
        <taxon>Eukaryota</taxon>
        <taxon>Metazoa</taxon>
        <taxon>Chordata</taxon>
        <taxon>Craniata</taxon>
        <taxon>Vertebrata</taxon>
        <taxon>Euteleostomi</taxon>
        <taxon>Archelosauria</taxon>
        <taxon>Testudinata</taxon>
        <taxon>Testudines</taxon>
        <taxon>Cryptodira</taxon>
        <taxon>Durocryptodira</taxon>
        <taxon>Americhelydia</taxon>
        <taxon>Chelonioidea</taxon>
        <taxon>Cheloniidae</taxon>
        <taxon>Chelonia</taxon>
    </lineage>
</organism>
<sequence>MVRPPSLPQGVLSLLRDALFHVAALLSFQEPLTIANLLRHRDRLQGLDEASYELRECLERGVGEVQQAQAARPPPAVQANAWLSVQCAGRALEFLSGQGDCKISVYLLHHRVRYSVEVRTAELYLARLAVRPELLSVDALLRDDARMVVDCAGRALSFSAGAGGNQINVYDDRDGRVHYRIRASGLWARTARFLNGNSPHHALNVGPRW</sequence>
<reference evidence="2" key="1">
    <citation type="journal article" date="2013" name="Nat. Genet.">
        <title>The draft genomes of soft-shell turtle and green sea turtle yield insights into the development and evolution of the turtle-specific body plan.</title>
        <authorList>
            <person name="Wang Z."/>
            <person name="Pascual-Anaya J."/>
            <person name="Zadissa A."/>
            <person name="Li W."/>
            <person name="Niimura Y."/>
            <person name="Huang Z."/>
            <person name="Li C."/>
            <person name="White S."/>
            <person name="Xiong Z."/>
            <person name="Fang D."/>
            <person name="Wang B."/>
            <person name="Ming Y."/>
            <person name="Chen Y."/>
            <person name="Zheng Y."/>
            <person name="Kuraku S."/>
            <person name="Pignatelli M."/>
            <person name="Herrero J."/>
            <person name="Beal K."/>
            <person name="Nozawa M."/>
            <person name="Li Q."/>
            <person name="Wang J."/>
            <person name="Zhang H."/>
            <person name="Yu L."/>
            <person name="Shigenobu S."/>
            <person name="Wang J."/>
            <person name="Liu J."/>
            <person name="Flicek P."/>
            <person name="Searle S."/>
            <person name="Wang J."/>
            <person name="Kuratani S."/>
            <person name="Yin Y."/>
            <person name="Aken B."/>
            <person name="Zhang G."/>
            <person name="Irie N."/>
        </authorList>
    </citation>
    <scope>NUCLEOTIDE SEQUENCE [LARGE SCALE GENOMIC DNA]</scope>
</reference>
<accession>M7AS87</accession>
<gene>
    <name evidence="1" type="ORF">UY3_17171</name>
</gene>
<name>M7AS87_CHEMY</name>
<dbReference type="AlphaFoldDB" id="M7AS87"/>
<dbReference type="Proteomes" id="UP000031443">
    <property type="component" value="Unassembled WGS sequence"/>
</dbReference>
<keyword evidence="2" id="KW-1185">Reference proteome</keyword>